<feature type="transmembrane region" description="Helical" evidence="2">
    <location>
        <begin position="29"/>
        <end position="49"/>
    </location>
</feature>
<feature type="region of interest" description="Disordered" evidence="1">
    <location>
        <begin position="1"/>
        <end position="20"/>
    </location>
</feature>
<sequence>MRSPDRRITHQGKKVDTENQTRPFNPIPLILISLGIWLPIIGTLLTYYLSRDADGLSGSMALGSAVVLLAQVEIFAIIFLLIYAFAVKPWRLSRKIRTVFSINAVAATVAGIGIIITLANISLQ</sequence>
<organism evidence="3 4">
    <name type="scientific">Pseudomonas syringae pv. daphniphylli</name>
    <dbReference type="NCBI Taxonomy" id="264455"/>
    <lineage>
        <taxon>Bacteria</taxon>
        <taxon>Pseudomonadati</taxon>
        <taxon>Pseudomonadota</taxon>
        <taxon>Gammaproteobacteria</taxon>
        <taxon>Pseudomonadales</taxon>
        <taxon>Pseudomonadaceae</taxon>
        <taxon>Pseudomonas</taxon>
        <taxon>Pseudomonas syringae</taxon>
    </lineage>
</organism>
<keyword evidence="2" id="KW-1133">Transmembrane helix</keyword>
<accession>A0A9X0H1E5</accession>
<keyword evidence="2" id="KW-0812">Transmembrane</keyword>
<name>A0A9X0H1E5_PSESX</name>
<evidence type="ECO:0000256" key="1">
    <source>
        <dbReference type="SAM" id="MobiDB-lite"/>
    </source>
</evidence>
<dbReference type="AlphaFoldDB" id="A0A9X0H1E5"/>
<dbReference type="Proteomes" id="UP000050345">
    <property type="component" value="Unassembled WGS sequence"/>
</dbReference>
<evidence type="ECO:0000313" key="4">
    <source>
        <dbReference type="Proteomes" id="UP000050345"/>
    </source>
</evidence>
<feature type="transmembrane region" description="Helical" evidence="2">
    <location>
        <begin position="98"/>
        <end position="121"/>
    </location>
</feature>
<keyword evidence="2" id="KW-0472">Membrane</keyword>
<protein>
    <submittedName>
        <fullName evidence="3">Uncharacterized protein</fullName>
    </submittedName>
</protein>
<feature type="compositionally biased region" description="Basic and acidic residues" evidence="1">
    <location>
        <begin position="1"/>
        <end position="19"/>
    </location>
</feature>
<reference evidence="3 4" key="1">
    <citation type="submission" date="2015-09" db="EMBL/GenBank/DDBJ databases">
        <title>Genome announcement of multiple Pseudomonas syringae strains.</title>
        <authorList>
            <person name="Thakur S."/>
            <person name="Wang P.W."/>
            <person name="Gong Y."/>
            <person name="Weir B.S."/>
            <person name="Guttman D.S."/>
        </authorList>
    </citation>
    <scope>NUCLEOTIDE SEQUENCE [LARGE SCALE GENOMIC DNA]</scope>
    <source>
        <strain evidence="3 4">ICMP9757</strain>
    </source>
</reference>
<feature type="transmembrane region" description="Helical" evidence="2">
    <location>
        <begin position="61"/>
        <end position="86"/>
    </location>
</feature>
<comment type="caution">
    <text evidence="3">The sequence shown here is derived from an EMBL/GenBank/DDBJ whole genome shotgun (WGS) entry which is preliminary data.</text>
</comment>
<dbReference type="EMBL" id="LJQF01000319">
    <property type="protein sequence ID" value="KPX08909.1"/>
    <property type="molecule type" value="Genomic_DNA"/>
</dbReference>
<gene>
    <name evidence="3" type="ORF">ALO73_05313</name>
</gene>
<evidence type="ECO:0000256" key="2">
    <source>
        <dbReference type="SAM" id="Phobius"/>
    </source>
</evidence>
<evidence type="ECO:0000313" key="3">
    <source>
        <dbReference type="EMBL" id="KPX08909.1"/>
    </source>
</evidence>
<proteinExistence type="predicted"/>